<dbReference type="PIRSF" id="PIRSF006603">
    <property type="entry name" value="DinF"/>
    <property type="match status" value="1"/>
</dbReference>
<feature type="transmembrane region" description="Helical" evidence="11">
    <location>
        <begin position="392"/>
        <end position="412"/>
    </location>
</feature>
<feature type="transmembrane region" description="Helical" evidence="11">
    <location>
        <begin position="133"/>
        <end position="153"/>
    </location>
</feature>
<name>A0ABW8JNT1_9GAMM</name>
<feature type="transmembrane region" description="Helical" evidence="11">
    <location>
        <begin position="424"/>
        <end position="443"/>
    </location>
</feature>
<reference evidence="12 13" key="1">
    <citation type="submission" date="2020-10" db="EMBL/GenBank/DDBJ databases">
        <title>Phylogeny of dyella-like bacteria.</title>
        <authorList>
            <person name="Fu J."/>
        </authorList>
    </citation>
    <scope>NUCLEOTIDE SEQUENCE [LARGE SCALE GENOMIC DNA]</scope>
    <source>
        <strain evidence="12 13">Gsoil3046</strain>
    </source>
</reference>
<dbReference type="InterPro" id="IPR048279">
    <property type="entry name" value="MdtK-like"/>
</dbReference>
<keyword evidence="8 11" id="KW-0472">Membrane</keyword>
<evidence type="ECO:0000256" key="5">
    <source>
        <dbReference type="ARBA" id="ARBA00022692"/>
    </source>
</evidence>
<feature type="transmembrane region" description="Helical" evidence="11">
    <location>
        <begin position="282"/>
        <end position="305"/>
    </location>
</feature>
<dbReference type="PANTHER" id="PTHR43298:SF2">
    <property type="entry name" value="FMN_FAD EXPORTER YEEO-RELATED"/>
    <property type="match status" value="1"/>
</dbReference>
<gene>
    <name evidence="12" type="ORF">ISP17_02280</name>
</gene>
<evidence type="ECO:0000256" key="1">
    <source>
        <dbReference type="ARBA" id="ARBA00004429"/>
    </source>
</evidence>
<keyword evidence="6 11" id="KW-1133">Transmembrane helix</keyword>
<keyword evidence="7" id="KW-0406">Ion transport</keyword>
<feature type="region of interest" description="Disordered" evidence="10">
    <location>
        <begin position="454"/>
        <end position="475"/>
    </location>
</feature>
<keyword evidence="2" id="KW-0813">Transport</keyword>
<feature type="transmembrane region" description="Helical" evidence="11">
    <location>
        <begin position="50"/>
        <end position="72"/>
    </location>
</feature>
<feature type="transmembrane region" description="Helical" evidence="11">
    <location>
        <begin position="317"/>
        <end position="340"/>
    </location>
</feature>
<feature type="transmembrane region" description="Helical" evidence="11">
    <location>
        <begin position="247"/>
        <end position="270"/>
    </location>
</feature>
<dbReference type="Pfam" id="PF01554">
    <property type="entry name" value="MatE"/>
    <property type="match status" value="2"/>
</dbReference>
<comment type="subcellular location">
    <subcellularLocation>
        <location evidence="1">Cell inner membrane</location>
        <topology evidence="1">Multi-pass membrane protein</topology>
    </subcellularLocation>
</comment>
<dbReference type="InterPro" id="IPR050222">
    <property type="entry name" value="MATE_MdtK"/>
</dbReference>
<evidence type="ECO:0000256" key="7">
    <source>
        <dbReference type="ARBA" id="ARBA00023065"/>
    </source>
</evidence>
<feature type="transmembrane region" description="Helical" evidence="11">
    <location>
        <begin position="165"/>
        <end position="185"/>
    </location>
</feature>
<evidence type="ECO:0000256" key="9">
    <source>
        <dbReference type="ARBA" id="ARBA00031636"/>
    </source>
</evidence>
<organism evidence="12 13">
    <name type="scientific">Dyella ginsengisoli</name>
    <dbReference type="NCBI Taxonomy" id="363848"/>
    <lineage>
        <taxon>Bacteria</taxon>
        <taxon>Pseudomonadati</taxon>
        <taxon>Pseudomonadota</taxon>
        <taxon>Gammaproteobacteria</taxon>
        <taxon>Lysobacterales</taxon>
        <taxon>Rhodanobacteraceae</taxon>
        <taxon>Dyella</taxon>
    </lineage>
</organism>
<dbReference type="Proteomes" id="UP001620460">
    <property type="component" value="Unassembled WGS sequence"/>
</dbReference>
<evidence type="ECO:0000256" key="4">
    <source>
        <dbReference type="ARBA" id="ARBA00022475"/>
    </source>
</evidence>
<keyword evidence="5 11" id="KW-0812">Transmembrane</keyword>
<dbReference type="PANTHER" id="PTHR43298">
    <property type="entry name" value="MULTIDRUG RESISTANCE PROTEIN NORM-RELATED"/>
    <property type="match status" value="1"/>
</dbReference>
<feature type="transmembrane region" description="Helical" evidence="11">
    <location>
        <begin position="360"/>
        <end position="380"/>
    </location>
</feature>
<evidence type="ECO:0000313" key="13">
    <source>
        <dbReference type="Proteomes" id="UP001620460"/>
    </source>
</evidence>
<feature type="transmembrane region" description="Helical" evidence="11">
    <location>
        <begin position="21"/>
        <end position="38"/>
    </location>
</feature>
<evidence type="ECO:0000256" key="11">
    <source>
        <dbReference type="SAM" id="Phobius"/>
    </source>
</evidence>
<feature type="transmembrane region" description="Helical" evidence="11">
    <location>
        <begin position="93"/>
        <end position="113"/>
    </location>
</feature>
<dbReference type="EMBL" id="JADIKM010000001">
    <property type="protein sequence ID" value="MFK2902776.1"/>
    <property type="molecule type" value="Genomic_DNA"/>
</dbReference>
<dbReference type="RefSeq" id="WP_404629895.1">
    <property type="nucleotide sequence ID" value="NZ_JADIKM010000001.1"/>
</dbReference>
<proteinExistence type="predicted"/>
<dbReference type="NCBIfam" id="TIGR00797">
    <property type="entry name" value="matE"/>
    <property type="match status" value="1"/>
</dbReference>
<keyword evidence="4" id="KW-1003">Cell membrane</keyword>
<comment type="caution">
    <text evidence="12">The sequence shown here is derived from an EMBL/GenBank/DDBJ whole genome shotgun (WGS) entry which is preliminary data.</text>
</comment>
<evidence type="ECO:0000313" key="12">
    <source>
        <dbReference type="EMBL" id="MFK2902776.1"/>
    </source>
</evidence>
<dbReference type="InterPro" id="IPR002528">
    <property type="entry name" value="MATE_fam"/>
</dbReference>
<sequence>MNPFRPDRARVAHELGATVRLALPLVAAQLAAIGSNVIDALLSGHYSTHVLGAVAVGTNVWSLAIVTGIGLMMAVPPSVAQLDGAGRRHAIGAVFRQALWLALITGVVLWFAARHASPLFAWIGVAPDLREDVSAFLHAISWGAPALTCYFALRGLSEGLSLTRPSMFFSLGGLVLLVPLGYVFMYGKLGLPPQGARGCGMATALVLWLELIAFAIYVMRHRNYRGLGLLDHLEGPDWRRIGELLHVGAPMAVSLLAEAGLFVAVALGISRLGDEVVASHQVALNVASLFFMIPLGLAMAITVRVGNAVGRGDARGVRYAGFCGIGLSLVTQLVSAAVMFGAPHWIAGLYTNQAKVVDLAAQLLLLAGVFQFSDGIQVASNGALRGLKDTRVPMAITLFAYWVVGMPTGWWLAFHQGLGARGMWMGLIAGLSVSAVMLFTRFWRSAWRQRWDRTTQPDDPHMTAPVQAGTLPIDP</sequence>
<dbReference type="CDD" id="cd13131">
    <property type="entry name" value="MATE_NorM_like"/>
    <property type="match status" value="1"/>
</dbReference>
<evidence type="ECO:0000256" key="3">
    <source>
        <dbReference type="ARBA" id="ARBA00022449"/>
    </source>
</evidence>
<accession>A0ABW8JNT1</accession>
<evidence type="ECO:0000256" key="2">
    <source>
        <dbReference type="ARBA" id="ARBA00022448"/>
    </source>
</evidence>
<keyword evidence="13" id="KW-1185">Reference proteome</keyword>
<protein>
    <recommendedName>
        <fullName evidence="9">Multidrug-efflux transporter</fullName>
    </recommendedName>
</protein>
<feature type="transmembrane region" description="Helical" evidence="11">
    <location>
        <begin position="200"/>
        <end position="219"/>
    </location>
</feature>
<keyword evidence="3" id="KW-0050">Antiport</keyword>
<evidence type="ECO:0000256" key="10">
    <source>
        <dbReference type="SAM" id="MobiDB-lite"/>
    </source>
</evidence>
<evidence type="ECO:0000256" key="6">
    <source>
        <dbReference type="ARBA" id="ARBA00022989"/>
    </source>
</evidence>
<evidence type="ECO:0000256" key="8">
    <source>
        <dbReference type="ARBA" id="ARBA00023136"/>
    </source>
</evidence>